<organism evidence="3 4">
    <name type="scientific">Microcaecilia unicolor</name>
    <dbReference type="NCBI Taxonomy" id="1415580"/>
    <lineage>
        <taxon>Eukaryota</taxon>
        <taxon>Metazoa</taxon>
        <taxon>Chordata</taxon>
        <taxon>Craniata</taxon>
        <taxon>Vertebrata</taxon>
        <taxon>Euteleostomi</taxon>
        <taxon>Amphibia</taxon>
        <taxon>Gymnophiona</taxon>
        <taxon>Siphonopidae</taxon>
        <taxon>Microcaecilia</taxon>
    </lineage>
</organism>
<sequence length="430" mass="50035">MDKNSYAMAKFGLESKDILNSNQKGCGFYLKYFFVFTSLIQFLIILGLVLFMVYGNAHGATESRLQLMEQRISECHSTTLQLKAQNFNLSGQLKNMTGEKNRYMVLYHSTKTQQEINNSSLLHCRLKLMQAERFVVQCQAVIIELKNCHREISTVNSTCYLDIFKIEKKKTDLQQEFYTFRDHCAKNMSDLELKMQIADSERGNYRLQMIDLRKEKNDLKNQLEKFQESCTTIEKNFKEMLQNLHQTITSIVERALPSDTFSMGLSPLTENQITQLKQRCSALSDQVLYQVDMQVKNIRDQITSTLNENSRLQAIKIRSEEKLRECEEAKTSTGQKHERALEALQARWDEDVRKAIDNEQKLKEDKMKLVQQLEEKNQKLTTVNVQLEQCQKWGNPLNPMQRNPLIPQKPGGNFEQLSQAILNFGKQNNK</sequence>
<dbReference type="OrthoDB" id="9944409at2759"/>
<dbReference type="KEGG" id="muo:115479708"/>
<gene>
    <name evidence="4" type="primary">PLVAP</name>
</gene>
<dbReference type="GO" id="GO:0043114">
    <property type="term" value="P:regulation of vascular permeability"/>
    <property type="evidence" value="ECO:0007669"/>
    <property type="project" value="TreeGrafter"/>
</dbReference>
<evidence type="ECO:0000256" key="2">
    <source>
        <dbReference type="SAM" id="Phobius"/>
    </source>
</evidence>
<reference evidence="3" key="1">
    <citation type="submission" date="2024-06" db="UniProtKB">
        <authorList>
            <consortium name="RefSeq"/>
        </authorList>
    </citation>
    <scope>NUCLEOTIDE SEQUENCE [LARGE SCALE GENOMIC DNA]</scope>
</reference>
<reference evidence="4" key="2">
    <citation type="submission" date="2025-08" db="UniProtKB">
        <authorList>
            <consortium name="RefSeq"/>
        </authorList>
    </citation>
    <scope>IDENTIFICATION</scope>
</reference>
<dbReference type="FunCoup" id="A0A6P7Z2W7">
    <property type="interactions" value="17"/>
</dbReference>
<dbReference type="PANTHER" id="PTHR21687:SF5">
    <property type="entry name" value="PLASMALEMMA VESICLE-ASSOCIATED PROTEIN"/>
    <property type="match status" value="1"/>
</dbReference>
<dbReference type="Proteomes" id="UP000515156">
    <property type="component" value="Chromosome 11"/>
</dbReference>
<dbReference type="CTD" id="83483"/>
<dbReference type="InterPro" id="IPR009538">
    <property type="entry name" value="PV-1"/>
</dbReference>
<feature type="coiled-coil region" evidence="1">
    <location>
        <begin position="202"/>
        <end position="236"/>
    </location>
</feature>
<proteinExistence type="predicted"/>
<dbReference type="GO" id="GO:0002693">
    <property type="term" value="P:positive regulation of cellular extravasation"/>
    <property type="evidence" value="ECO:0007669"/>
    <property type="project" value="TreeGrafter"/>
</dbReference>
<keyword evidence="2" id="KW-0812">Transmembrane</keyword>
<accession>A0A6P7Z2W7</accession>
<feature type="transmembrane region" description="Helical" evidence="2">
    <location>
        <begin position="32"/>
        <end position="54"/>
    </location>
</feature>
<keyword evidence="2" id="KW-1133">Transmembrane helix</keyword>
<evidence type="ECO:0000313" key="4">
    <source>
        <dbReference type="RefSeq" id="XP_030073677.1"/>
    </source>
</evidence>
<keyword evidence="1" id="KW-0175">Coiled coil</keyword>
<feature type="coiled-coil region" evidence="1">
    <location>
        <begin position="352"/>
        <end position="390"/>
    </location>
</feature>
<dbReference type="GeneID" id="115479708"/>
<dbReference type="RefSeq" id="XP_030073677.1">
    <property type="nucleotide sequence ID" value="XM_030217817.1"/>
</dbReference>
<keyword evidence="2" id="KW-0472">Membrane</keyword>
<dbReference type="InParanoid" id="A0A6P7Z2W7"/>
<dbReference type="PANTHER" id="PTHR21687">
    <property type="entry name" value="PLASMALEMMA VESICLE-ASSOCIATED PROTEIN"/>
    <property type="match status" value="1"/>
</dbReference>
<evidence type="ECO:0000313" key="3">
    <source>
        <dbReference type="Proteomes" id="UP000515156"/>
    </source>
</evidence>
<dbReference type="Pfam" id="PF06637">
    <property type="entry name" value="PV-1"/>
    <property type="match status" value="1"/>
</dbReference>
<name>A0A6P7Z2W7_9AMPH</name>
<evidence type="ECO:0000256" key="1">
    <source>
        <dbReference type="SAM" id="Coils"/>
    </source>
</evidence>
<keyword evidence="3" id="KW-1185">Reference proteome</keyword>
<dbReference type="AlphaFoldDB" id="A0A6P7Z2W7"/>
<protein>
    <submittedName>
        <fullName evidence="4">Plasmalemma vesicle-associated protein</fullName>
    </submittedName>
</protein>